<reference evidence="1 2" key="1">
    <citation type="submission" date="2016-09" db="EMBL/GenBank/DDBJ databases">
        <title>The complete genome sequences of Rhizobium gallicum, symbiovars gallicum and phaseoli, symbionts associated to common bean (Phaseolus vulgaris).</title>
        <authorList>
            <person name="Bustos P."/>
            <person name="Santamaria R.I."/>
            <person name="Perez-Carrascal O.M."/>
            <person name="Juarez S."/>
            <person name="Lozano L."/>
            <person name="Martinez-Flores I."/>
            <person name="Martinez-Romero E."/>
            <person name="Cevallos M."/>
            <person name="Romero D."/>
            <person name="Davila G."/>
            <person name="Gonzalez V."/>
        </authorList>
    </citation>
    <scope>NUCLEOTIDE SEQUENCE [LARGE SCALE GENOMIC DNA]</scope>
    <source>
        <strain evidence="1 2">8C-3</strain>
        <plasmid evidence="2">Plasmid prsp8c3c</plasmid>
    </source>
</reference>
<dbReference type="Proteomes" id="UP000185109">
    <property type="component" value="Plasmid pRsp8C3c"/>
</dbReference>
<geneLocation type="plasmid" evidence="2">
    <name>prsp8c3c</name>
</geneLocation>
<keyword evidence="1" id="KW-0614">Plasmid</keyword>
<accession>A0A1L5PFU9</accession>
<organism evidence="1 2">
    <name type="scientific">Rhizobium etli 8C-3</name>
    <dbReference type="NCBI Taxonomy" id="538025"/>
    <lineage>
        <taxon>Bacteria</taxon>
        <taxon>Pseudomonadati</taxon>
        <taxon>Pseudomonadota</taxon>
        <taxon>Alphaproteobacteria</taxon>
        <taxon>Hyphomicrobiales</taxon>
        <taxon>Rhizobiaceae</taxon>
        <taxon>Rhizobium/Agrobacterium group</taxon>
        <taxon>Rhizobium</taxon>
    </lineage>
</organism>
<gene>
    <name evidence="1" type="ORF">AM571_PC01339</name>
</gene>
<evidence type="ECO:0000313" key="1">
    <source>
        <dbReference type="EMBL" id="APO79071.1"/>
    </source>
</evidence>
<dbReference type="EMBL" id="CP017244">
    <property type="protein sequence ID" value="APO79071.1"/>
    <property type="molecule type" value="Genomic_DNA"/>
</dbReference>
<name>A0A1L5PFU9_RHIET</name>
<evidence type="ECO:0000313" key="2">
    <source>
        <dbReference type="Proteomes" id="UP000185109"/>
    </source>
</evidence>
<dbReference type="AlphaFoldDB" id="A0A1L5PFU9"/>
<protein>
    <submittedName>
        <fullName evidence="1">Uncharacterized protein</fullName>
    </submittedName>
</protein>
<proteinExistence type="predicted"/>
<sequence>MIHCGSLPPLARGEHYSTLPLQKRRSARFTSSFYGCFVPRSCASLVAVQRTSTSNEGDNARWAAEGFPPVAADSAIQGGMYR</sequence>